<feature type="compositionally biased region" description="Basic and acidic residues" evidence="1">
    <location>
        <begin position="337"/>
        <end position="351"/>
    </location>
</feature>
<protein>
    <submittedName>
        <fullName evidence="2">Uncharacterized protein</fullName>
    </submittedName>
</protein>
<feature type="region of interest" description="Disordered" evidence="1">
    <location>
        <begin position="334"/>
        <end position="370"/>
    </location>
</feature>
<organism evidence="2 3">
    <name type="scientific">Catenuloplanes nepalensis</name>
    <dbReference type="NCBI Taxonomy" id="587533"/>
    <lineage>
        <taxon>Bacteria</taxon>
        <taxon>Bacillati</taxon>
        <taxon>Actinomycetota</taxon>
        <taxon>Actinomycetes</taxon>
        <taxon>Micromonosporales</taxon>
        <taxon>Micromonosporaceae</taxon>
        <taxon>Catenuloplanes</taxon>
    </lineage>
</organism>
<feature type="compositionally biased region" description="Basic and acidic residues" evidence="1">
    <location>
        <begin position="361"/>
        <end position="370"/>
    </location>
</feature>
<sequence length="370" mass="41861">MTDRPAIYPARRAIERAVAAPGARPTRLFGVLIPIWRVEVSATVTETEPYEVFDQFVTRGIAEAGLRTPGELVRFFGIEPTIVDRTLRFLVSLGHVGWTGTELRLTALGEQSAREGVRRIVREDRRRLYFDGYTGGPLPTSHYTGVTYLRELSWRGRDGTEFRAAGLTNPFPAAEIEALLARPDRRAFNISDGVSSARAISTQQVWLPAYLVQDAGPLRMQAFTMASERRDQHIELVCADLGEALREQEDREDPMTTWRNWLTARGFPTVTPQRMANGVLRATLPPSAFRRPFALYQLGSFEPYRRSFMQLWCDDPGLRREAVLEQLLNATAGRRTMSTERTQEMAERLSARLEVPPPTPDEIRSEVKPD</sequence>
<proteinExistence type="predicted"/>
<accession>A0ABT9N7B6</accession>
<evidence type="ECO:0000256" key="1">
    <source>
        <dbReference type="SAM" id="MobiDB-lite"/>
    </source>
</evidence>
<evidence type="ECO:0000313" key="2">
    <source>
        <dbReference type="EMBL" id="MDP9799592.1"/>
    </source>
</evidence>
<dbReference type="RefSeq" id="WP_306838529.1">
    <property type="nucleotide sequence ID" value="NZ_JAUSRA010000001.1"/>
</dbReference>
<dbReference type="Proteomes" id="UP001240984">
    <property type="component" value="Unassembled WGS sequence"/>
</dbReference>
<gene>
    <name evidence="2" type="ORF">J2S43_008104</name>
</gene>
<keyword evidence="3" id="KW-1185">Reference proteome</keyword>
<name>A0ABT9N7B6_9ACTN</name>
<reference evidence="2 3" key="1">
    <citation type="submission" date="2023-07" db="EMBL/GenBank/DDBJ databases">
        <title>Sequencing the genomes of 1000 actinobacteria strains.</title>
        <authorList>
            <person name="Klenk H.-P."/>
        </authorList>
    </citation>
    <scope>NUCLEOTIDE SEQUENCE [LARGE SCALE GENOMIC DNA]</scope>
    <source>
        <strain evidence="2 3">DSM 44710</strain>
    </source>
</reference>
<comment type="caution">
    <text evidence="2">The sequence shown here is derived from an EMBL/GenBank/DDBJ whole genome shotgun (WGS) entry which is preliminary data.</text>
</comment>
<dbReference type="EMBL" id="JAUSRA010000001">
    <property type="protein sequence ID" value="MDP9799592.1"/>
    <property type="molecule type" value="Genomic_DNA"/>
</dbReference>
<evidence type="ECO:0000313" key="3">
    <source>
        <dbReference type="Proteomes" id="UP001240984"/>
    </source>
</evidence>